<feature type="non-terminal residue" evidence="1">
    <location>
        <position position="65"/>
    </location>
</feature>
<protein>
    <submittedName>
        <fullName evidence="1">Uncharacterized protein</fullName>
    </submittedName>
</protein>
<evidence type="ECO:0000313" key="1">
    <source>
        <dbReference type="EMBL" id="CAG7907913.1"/>
    </source>
</evidence>
<accession>A0A8D9MDH5</accession>
<name>A0A8D9MDH5_BRACM</name>
<reference evidence="1 2" key="1">
    <citation type="submission" date="2021-07" db="EMBL/GenBank/DDBJ databases">
        <authorList>
            <consortium name="Genoscope - CEA"/>
            <person name="William W."/>
        </authorList>
    </citation>
    <scope>NUCLEOTIDE SEQUENCE [LARGE SCALE GENOMIC DNA]</scope>
</reference>
<evidence type="ECO:0000313" key="2">
    <source>
        <dbReference type="Proteomes" id="UP000694005"/>
    </source>
</evidence>
<gene>
    <name evidence="1" type="ORF">BRAPAZ1V2_A04P28140.2</name>
</gene>
<sequence>NDVVSPIIGQQQKSLVSFETLSSSSSPRTPYLAPTIPLIEEFIKIHVLWKKEKEKNWRRTVTFVL</sequence>
<dbReference type="EMBL" id="LS974620">
    <property type="protein sequence ID" value="CAG7907913.1"/>
    <property type="molecule type" value="Genomic_DNA"/>
</dbReference>
<dbReference type="AlphaFoldDB" id="A0A8D9MDH5"/>
<organism evidence="1 2">
    <name type="scientific">Brassica campestris</name>
    <name type="common">Field mustard</name>
    <dbReference type="NCBI Taxonomy" id="3711"/>
    <lineage>
        <taxon>Eukaryota</taxon>
        <taxon>Viridiplantae</taxon>
        <taxon>Streptophyta</taxon>
        <taxon>Embryophyta</taxon>
        <taxon>Tracheophyta</taxon>
        <taxon>Spermatophyta</taxon>
        <taxon>Magnoliopsida</taxon>
        <taxon>eudicotyledons</taxon>
        <taxon>Gunneridae</taxon>
        <taxon>Pentapetalae</taxon>
        <taxon>rosids</taxon>
        <taxon>malvids</taxon>
        <taxon>Brassicales</taxon>
        <taxon>Brassicaceae</taxon>
        <taxon>Brassiceae</taxon>
        <taxon>Brassica</taxon>
    </lineage>
</organism>
<dbReference type="Proteomes" id="UP000694005">
    <property type="component" value="Chromosome A04"/>
</dbReference>
<dbReference type="Gramene" id="A04p28140.2_BraZ1">
    <property type="protein sequence ID" value="A04p28140.2_BraZ1.CDS"/>
    <property type="gene ID" value="A04g28140.2_BraZ1"/>
</dbReference>
<proteinExistence type="predicted"/>